<proteinExistence type="predicted"/>
<reference evidence="1 2" key="1">
    <citation type="submission" date="2024-03" db="EMBL/GenBank/DDBJ databases">
        <title>A high-quality draft genome sequence of Diaporthe vaccinii, a causative agent of upright dieback and viscid rot disease in cranberry plants.</title>
        <authorList>
            <person name="Sarrasin M."/>
            <person name="Lang B.F."/>
            <person name="Burger G."/>
        </authorList>
    </citation>
    <scope>NUCLEOTIDE SEQUENCE [LARGE SCALE GENOMIC DNA]</scope>
    <source>
        <strain evidence="1 2">IS7</strain>
    </source>
</reference>
<protein>
    <recommendedName>
        <fullName evidence="3">Transcription factor domain-containing protein</fullName>
    </recommendedName>
</protein>
<name>A0ABR4F4D2_9PEZI</name>
<keyword evidence="2" id="KW-1185">Reference proteome</keyword>
<sequence length="154" mass="17616">MSLTRLTLTQRRSSTAVMTADSQSTIGLLEQCLPFAEDRYLHCLHGEPWCPLTMYGVIMLLKIQSGQETHQTAKAACAHRFLDLYHKHFSRQATSDPEHGIRPSEDDSILQTGSVVSPQKMDCDYVNLDMDWMDFNIDWQSGASWDMEFPWDSL</sequence>
<accession>A0ABR4F4D2</accession>
<evidence type="ECO:0008006" key="3">
    <source>
        <dbReference type="Google" id="ProtNLM"/>
    </source>
</evidence>
<dbReference type="EMBL" id="JBAWTH010000012">
    <property type="protein sequence ID" value="KAL2289561.1"/>
    <property type="molecule type" value="Genomic_DNA"/>
</dbReference>
<evidence type="ECO:0000313" key="1">
    <source>
        <dbReference type="EMBL" id="KAL2289561.1"/>
    </source>
</evidence>
<evidence type="ECO:0000313" key="2">
    <source>
        <dbReference type="Proteomes" id="UP001600888"/>
    </source>
</evidence>
<comment type="caution">
    <text evidence="1">The sequence shown here is derived from an EMBL/GenBank/DDBJ whole genome shotgun (WGS) entry which is preliminary data.</text>
</comment>
<organism evidence="1 2">
    <name type="scientific">Diaporthe vaccinii</name>
    <dbReference type="NCBI Taxonomy" id="105482"/>
    <lineage>
        <taxon>Eukaryota</taxon>
        <taxon>Fungi</taxon>
        <taxon>Dikarya</taxon>
        <taxon>Ascomycota</taxon>
        <taxon>Pezizomycotina</taxon>
        <taxon>Sordariomycetes</taxon>
        <taxon>Sordariomycetidae</taxon>
        <taxon>Diaporthales</taxon>
        <taxon>Diaporthaceae</taxon>
        <taxon>Diaporthe</taxon>
        <taxon>Diaporthe eres species complex</taxon>
    </lineage>
</organism>
<dbReference type="Proteomes" id="UP001600888">
    <property type="component" value="Unassembled WGS sequence"/>
</dbReference>
<gene>
    <name evidence="1" type="ORF">FJTKL_01823</name>
</gene>